<comment type="caution">
    <text evidence="1">The sequence shown here is derived from an EMBL/GenBank/DDBJ whole genome shotgun (WGS) entry which is preliminary data.</text>
</comment>
<dbReference type="EMBL" id="MU266417">
    <property type="protein sequence ID" value="KAH7924764.1"/>
    <property type="molecule type" value="Genomic_DNA"/>
</dbReference>
<name>A0ACB8BGD2_9AGAM</name>
<keyword evidence="2" id="KW-1185">Reference proteome</keyword>
<evidence type="ECO:0000313" key="1">
    <source>
        <dbReference type="EMBL" id="KAH7924764.1"/>
    </source>
</evidence>
<organism evidence="1 2">
    <name type="scientific">Leucogyrophana mollusca</name>
    <dbReference type="NCBI Taxonomy" id="85980"/>
    <lineage>
        <taxon>Eukaryota</taxon>
        <taxon>Fungi</taxon>
        <taxon>Dikarya</taxon>
        <taxon>Basidiomycota</taxon>
        <taxon>Agaricomycotina</taxon>
        <taxon>Agaricomycetes</taxon>
        <taxon>Agaricomycetidae</taxon>
        <taxon>Boletales</taxon>
        <taxon>Boletales incertae sedis</taxon>
        <taxon>Leucogyrophana</taxon>
    </lineage>
</organism>
<dbReference type="Proteomes" id="UP000790709">
    <property type="component" value="Unassembled WGS sequence"/>
</dbReference>
<protein>
    <submittedName>
        <fullName evidence="1">Oligomeric complex COG6</fullName>
    </submittedName>
</protein>
<proteinExistence type="predicted"/>
<sequence>MSTQSPSPGPVSVQVQTRNPISLRLRKILGTNFTDQATTEALRTLSHLYGTNHPSDQPSPVTNSDTESDSESETLVDLTVDFSSETASRARKNLRRDLENTLAEGSRQFLQAFSEVDQKLDAIQAHVSAMRACCDDADAQLRLTAESSKSLLDRAGSLRQEREVVETRKSIVMLFLDRFTVTDEEAEAMTSRDVPVGKRFFSAMSKTERIRADCRVLMSGEDGPTKAGLDIMASTSSYLEQGYEKIYRYCSFEFRQMGRDVHLEVSPIMREAIRRLRQRPELLSEALTLLTTTRQTSLLSAFLAALTRGSGGGGRPIELHAHDPIRYVGDMLAWVHQAIAAECEFLEGLFGLGEGSADGDNGEGEFGVDGDEVRERQRRRMVGSVRTFGAGEEWVGELLNGAVEKLCVPLKVRVQQTVRSQESSIVSYKVANLLEYYTLTMRRTIGEGAVLCKTLDEITEVSYKVFFDAIEAQGRTLLRTSLDPDDPSVRPPLPILEHAQLLREIIQVYDSSLLRGDTNTAPAPANTAHTSPSAATPGPFTFKRILDALLDPALEMCLGAAEEKKRLRPRWDQAVFGVNCLTYLQSVLEPFNFTLDKQLEIQGVIDERVKLLTDEHYENILKDASLYDAIEACQTKNPSEPLARIPATQPAQLRSSLSKFSHWLSGLEVVHSPRLAQLTMYPATSIHQAALARLARAYGKLCEEVRRVGSGYEAGSTLLGSERPFGKIGLLFQIFGLEEDQGEDEDEEKVDEEEEDEEEEEEGDSEEEYEDDDEDDGKDQDGDDEGGEGDEDEDDGEEED</sequence>
<evidence type="ECO:0000313" key="2">
    <source>
        <dbReference type="Proteomes" id="UP000790709"/>
    </source>
</evidence>
<reference evidence="1" key="1">
    <citation type="journal article" date="2021" name="New Phytol.">
        <title>Evolutionary innovations through gain and loss of genes in the ectomycorrhizal Boletales.</title>
        <authorList>
            <person name="Wu G."/>
            <person name="Miyauchi S."/>
            <person name="Morin E."/>
            <person name="Kuo A."/>
            <person name="Drula E."/>
            <person name="Varga T."/>
            <person name="Kohler A."/>
            <person name="Feng B."/>
            <person name="Cao Y."/>
            <person name="Lipzen A."/>
            <person name="Daum C."/>
            <person name="Hundley H."/>
            <person name="Pangilinan J."/>
            <person name="Johnson J."/>
            <person name="Barry K."/>
            <person name="LaButti K."/>
            <person name="Ng V."/>
            <person name="Ahrendt S."/>
            <person name="Min B."/>
            <person name="Choi I.G."/>
            <person name="Park H."/>
            <person name="Plett J.M."/>
            <person name="Magnuson J."/>
            <person name="Spatafora J.W."/>
            <person name="Nagy L.G."/>
            <person name="Henrissat B."/>
            <person name="Grigoriev I.V."/>
            <person name="Yang Z.L."/>
            <person name="Xu J."/>
            <person name="Martin F.M."/>
        </authorList>
    </citation>
    <scope>NUCLEOTIDE SEQUENCE</scope>
    <source>
        <strain evidence="1">KUC20120723A-06</strain>
    </source>
</reference>
<gene>
    <name evidence="1" type="ORF">BV22DRAFT_489591</name>
</gene>
<accession>A0ACB8BGD2</accession>